<dbReference type="GO" id="GO:0043565">
    <property type="term" value="F:sequence-specific DNA binding"/>
    <property type="evidence" value="ECO:0007669"/>
    <property type="project" value="InterPro"/>
</dbReference>
<dbReference type="Pfam" id="PF12852">
    <property type="entry name" value="Cupin_6"/>
    <property type="match status" value="1"/>
</dbReference>
<dbReference type="InterPro" id="IPR032783">
    <property type="entry name" value="AraC_lig"/>
</dbReference>
<evidence type="ECO:0000259" key="4">
    <source>
        <dbReference type="PROSITE" id="PS01124"/>
    </source>
</evidence>
<accession>A0A7W7ZSZ5</accession>
<evidence type="ECO:0000256" key="3">
    <source>
        <dbReference type="ARBA" id="ARBA00023163"/>
    </source>
</evidence>
<dbReference type="InterPro" id="IPR018060">
    <property type="entry name" value="HTH_AraC"/>
</dbReference>
<dbReference type="AlphaFoldDB" id="A0A7W7ZSZ5"/>
<dbReference type="SMART" id="SM00342">
    <property type="entry name" value="HTH_ARAC"/>
    <property type="match status" value="1"/>
</dbReference>
<comment type="caution">
    <text evidence="5">The sequence shown here is derived from an EMBL/GenBank/DDBJ whole genome shotgun (WGS) entry which is preliminary data.</text>
</comment>
<name>A0A7W7ZSZ5_9BACT</name>
<organism evidence="5 6">
    <name type="scientific">Granulicella mallensis</name>
    <dbReference type="NCBI Taxonomy" id="940614"/>
    <lineage>
        <taxon>Bacteria</taxon>
        <taxon>Pseudomonadati</taxon>
        <taxon>Acidobacteriota</taxon>
        <taxon>Terriglobia</taxon>
        <taxon>Terriglobales</taxon>
        <taxon>Acidobacteriaceae</taxon>
        <taxon>Granulicella</taxon>
    </lineage>
</organism>
<dbReference type="PROSITE" id="PS01124">
    <property type="entry name" value="HTH_ARAC_FAMILY_2"/>
    <property type="match status" value="1"/>
</dbReference>
<keyword evidence="2 5" id="KW-0238">DNA-binding</keyword>
<dbReference type="InterPro" id="IPR009057">
    <property type="entry name" value="Homeodomain-like_sf"/>
</dbReference>
<keyword evidence="1" id="KW-0805">Transcription regulation</keyword>
<dbReference type="GO" id="GO:0003700">
    <property type="term" value="F:DNA-binding transcription factor activity"/>
    <property type="evidence" value="ECO:0007669"/>
    <property type="project" value="InterPro"/>
</dbReference>
<proteinExistence type="predicted"/>
<gene>
    <name evidence="5" type="ORF">HDF15_003956</name>
</gene>
<protein>
    <submittedName>
        <fullName evidence="5">AraC-like DNA-binding protein</fullName>
    </submittedName>
</protein>
<dbReference type="Gene3D" id="1.10.10.60">
    <property type="entry name" value="Homeodomain-like"/>
    <property type="match status" value="2"/>
</dbReference>
<evidence type="ECO:0000313" key="5">
    <source>
        <dbReference type="EMBL" id="MBB5065587.1"/>
    </source>
</evidence>
<dbReference type="Proteomes" id="UP000584867">
    <property type="component" value="Unassembled WGS sequence"/>
</dbReference>
<dbReference type="PANTHER" id="PTHR46796:SF7">
    <property type="entry name" value="ARAC FAMILY TRANSCRIPTIONAL REGULATOR"/>
    <property type="match status" value="1"/>
</dbReference>
<evidence type="ECO:0000313" key="6">
    <source>
        <dbReference type="Proteomes" id="UP000584867"/>
    </source>
</evidence>
<sequence length="226" mass="24837">MFFPRPRRHRLHGPEQEGAELVCATIEFGAGMLNPLIASLPEPLILPLDALPELEPTLQLLFSEASSGLPGRQAAMDRLFEYLFVLLIRSAMKEHRIDSGVLVGLSDLRLGKAIEAMHKHPETSWSLEQLAQCAGMSRARFAAYFRQVVGMTPFDYLTDWRLGVAQTMLRNGSSLRLIAAAVGYANATALTRIFTQRIGMSPSEWLARSQLHSGSNVPLSPQPAGA</sequence>
<reference evidence="5 6" key="1">
    <citation type="submission" date="2020-08" db="EMBL/GenBank/DDBJ databases">
        <title>Genomic Encyclopedia of Type Strains, Phase IV (KMG-V): Genome sequencing to study the core and pangenomes of soil and plant-associated prokaryotes.</title>
        <authorList>
            <person name="Whitman W."/>
        </authorList>
    </citation>
    <scope>NUCLEOTIDE SEQUENCE [LARGE SCALE GENOMIC DNA]</scope>
    <source>
        <strain evidence="5 6">X5P3</strain>
    </source>
</reference>
<dbReference type="InterPro" id="IPR050204">
    <property type="entry name" value="AraC_XylS_family_regulators"/>
</dbReference>
<dbReference type="EMBL" id="JACHIO010000018">
    <property type="protein sequence ID" value="MBB5065587.1"/>
    <property type="molecule type" value="Genomic_DNA"/>
</dbReference>
<evidence type="ECO:0000256" key="2">
    <source>
        <dbReference type="ARBA" id="ARBA00023125"/>
    </source>
</evidence>
<feature type="domain" description="HTH araC/xylS-type" evidence="4">
    <location>
        <begin position="111"/>
        <end position="208"/>
    </location>
</feature>
<dbReference type="Pfam" id="PF12833">
    <property type="entry name" value="HTH_18"/>
    <property type="match status" value="1"/>
</dbReference>
<keyword evidence="3" id="KW-0804">Transcription</keyword>
<dbReference type="PANTHER" id="PTHR46796">
    <property type="entry name" value="HTH-TYPE TRANSCRIPTIONAL ACTIVATOR RHAS-RELATED"/>
    <property type="match status" value="1"/>
</dbReference>
<dbReference type="SUPFAM" id="SSF46689">
    <property type="entry name" value="Homeodomain-like"/>
    <property type="match status" value="2"/>
</dbReference>
<evidence type="ECO:0000256" key="1">
    <source>
        <dbReference type="ARBA" id="ARBA00023015"/>
    </source>
</evidence>